<dbReference type="eggNOG" id="ENOG5033FB6">
    <property type="taxonomic scope" value="Bacteria"/>
</dbReference>
<evidence type="ECO:0000313" key="1">
    <source>
        <dbReference type="EMBL" id="GAF01440.1"/>
    </source>
</evidence>
<dbReference type="OrthoDB" id="1121857at2"/>
<dbReference type="AlphaFoldDB" id="W7XTW2"/>
<comment type="caution">
    <text evidence="1">The sequence shown here is derived from an EMBL/GenBank/DDBJ whole genome shotgun (WGS) entry which is preliminary data.</text>
</comment>
<evidence type="ECO:0000313" key="2">
    <source>
        <dbReference type="Proteomes" id="UP000019402"/>
    </source>
</evidence>
<reference evidence="1 2" key="1">
    <citation type="journal article" date="2014" name="Genome Announc.">
        <title>Draft Genome Sequence of Cytophaga fermentans JCM 21142T, a Facultative Anaerobe Isolated from Marine Mud.</title>
        <authorList>
            <person name="Starns D."/>
            <person name="Oshima K."/>
            <person name="Suda W."/>
            <person name="Iino T."/>
            <person name="Yuki M."/>
            <person name="Inoue J."/>
            <person name="Kitamura K."/>
            <person name="Iida T."/>
            <person name="Darby A."/>
            <person name="Hattori M."/>
            <person name="Ohkuma M."/>
        </authorList>
    </citation>
    <scope>NUCLEOTIDE SEQUENCE [LARGE SCALE GENOMIC DNA]</scope>
    <source>
        <strain evidence="1 2">JCM 21142</strain>
    </source>
</reference>
<dbReference type="Proteomes" id="UP000019402">
    <property type="component" value="Unassembled WGS sequence"/>
</dbReference>
<name>W7XTW2_9BACT</name>
<accession>W7XTW2</accession>
<gene>
    <name evidence="1" type="ORF">JCM21142_47</name>
</gene>
<keyword evidence="2" id="KW-1185">Reference proteome</keyword>
<dbReference type="RefSeq" id="WP_027473666.1">
    <property type="nucleotide sequence ID" value="NZ_BAMD01000001.1"/>
</dbReference>
<organism evidence="1 2">
    <name type="scientific">Saccharicrinis fermentans DSM 9555 = JCM 21142</name>
    <dbReference type="NCBI Taxonomy" id="869213"/>
    <lineage>
        <taxon>Bacteria</taxon>
        <taxon>Pseudomonadati</taxon>
        <taxon>Bacteroidota</taxon>
        <taxon>Bacteroidia</taxon>
        <taxon>Marinilabiliales</taxon>
        <taxon>Marinilabiliaceae</taxon>
        <taxon>Saccharicrinis</taxon>
    </lineage>
</organism>
<dbReference type="STRING" id="869213.GCA_000517085_04452"/>
<sequence>MANIRELKKDINYLASEIVTQGYLKLTLMNTVKEEDITPILTEAIRMRNEFIARTNHPDGKNNRKLVKKYYNKLRTDLMSKSLELLDQIQAVQ</sequence>
<protein>
    <submittedName>
        <fullName evidence="1">Uncharacterized protein</fullName>
    </submittedName>
</protein>
<dbReference type="EMBL" id="BAMD01000001">
    <property type="protein sequence ID" value="GAF01440.1"/>
    <property type="molecule type" value="Genomic_DNA"/>
</dbReference>
<proteinExistence type="predicted"/>